<keyword evidence="2" id="KW-1185">Reference proteome</keyword>
<dbReference type="OrthoDB" id="5948799at2759"/>
<protein>
    <submittedName>
        <fullName evidence="1">Uncharacterized protein</fullName>
    </submittedName>
</protein>
<evidence type="ECO:0000313" key="1">
    <source>
        <dbReference type="EMBL" id="RHZ81715.1"/>
    </source>
</evidence>
<dbReference type="AlphaFoldDB" id="A0A397J097"/>
<reference evidence="1 2" key="1">
    <citation type="submission" date="2018-08" db="EMBL/GenBank/DDBJ databases">
        <title>Genome and evolution of the arbuscular mycorrhizal fungus Diversispora epigaea (formerly Glomus versiforme) and its bacterial endosymbionts.</title>
        <authorList>
            <person name="Sun X."/>
            <person name="Fei Z."/>
            <person name="Harrison M."/>
        </authorList>
    </citation>
    <scope>NUCLEOTIDE SEQUENCE [LARGE SCALE GENOMIC DNA]</scope>
    <source>
        <strain evidence="1 2">IT104</strain>
    </source>
</reference>
<dbReference type="EMBL" id="PQFF01000109">
    <property type="protein sequence ID" value="RHZ81715.1"/>
    <property type="molecule type" value="Genomic_DNA"/>
</dbReference>
<dbReference type="Proteomes" id="UP000266861">
    <property type="component" value="Unassembled WGS sequence"/>
</dbReference>
<proteinExistence type="predicted"/>
<sequence>MLKHRSSYFRKELKNIQSVENKIYLWSLFSDLMLAAANKFGHKESNKLEILLIDTKASCKNNFKKLKIIVKYPSLIFCKPSLPESALNLAAPQICFGSEHSNQPIIIFVDEADHKVHLGYRITSSYRKTKELFSTIISEEHTAEISSWIDLKTIIYSTTNIPYKFKLIICGFAPQTFCNIFHGHGK</sequence>
<accession>A0A397J097</accession>
<organism evidence="1 2">
    <name type="scientific">Diversispora epigaea</name>
    <dbReference type="NCBI Taxonomy" id="1348612"/>
    <lineage>
        <taxon>Eukaryota</taxon>
        <taxon>Fungi</taxon>
        <taxon>Fungi incertae sedis</taxon>
        <taxon>Mucoromycota</taxon>
        <taxon>Glomeromycotina</taxon>
        <taxon>Glomeromycetes</taxon>
        <taxon>Diversisporales</taxon>
        <taxon>Diversisporaceae</taxon>
        <taxon>Diversispora</taxon>
    </lineage>
</organism>
<name>A0A397J097_9GLOM</name>
<comment type="caution">
    <text evidence="1">The sequence shown here is derived from an EMBL/GenBank/DDBJ whole genome shotgun (WGS) entry which is preliminary data.</text>
</comment>
<evidence type="ECO:0000313" key="2">
    <source>
        <dbReference type="Proteomes" id="UP000266861"/>
    </source>
</evidence>
<gene>
    <name evidence="1" type="ORF">Glove_117g217</name>
</gene>